<dbReference type="PANTHER" id="PTHR15853:SF0">
    <property type="entry name" value="THIOREDOXIN-RELATED TRANSMEMBRANE PROTEIN 2"/>
    <property type="match status" value="1"/>
</dbReference>
<keyword evidence="4" id="KW-1133">Transmembrane helix</keyword>
<keyword evidence="9" id="KW-1185">Reference proteome</keyword>
<sequence length="382" mass="43141">MAACLRHPLSRSGPEWRFYRTRGPEPGVHMLLPENDPLLPTAAISDGGRTLYLTSVRADETLRAPGEEAEERPQFVLHKAAPKGDNSDEFSQNRDGVQMATEAVLCSIAVYVDSLSSQSGRRLASANICPHSERTATPVTLTGSREVEILMFLSAIVMMKNRRAITVEQHVGNIILFSKVANVILFFRLDIRMGLLYLTLCIVFLMTCKPPLYMGPEYIKYFSDKTIDDELERDNRVTWIVEFFANWSPECQSFASVYADLSLKYNCTGLKFGKVDIGRYGEVSKKYKVSTSPLSKQLPSLVLFQGGKEVMRRPQVDKKGRAVSWSFTEENIIREFNLNELYQKSKKLNKSKGDKESLSQFPPVPEEEEPSTAEESETKKDK</sequence>
<evidence type="ECO:0000256" key="5">
    <source>
        <dbReference type="ARBA" id="ARBA00023136"/>
    </source>
</evidence>
<feature type="region of interest" description="Disordered" evidence="6">
    <location>
        <begin position="348"/>
        <end position="382"/>
    </location>
</feature>
<dbReference type="AlphaFoldDB" id="A0A4Z2AZN8"/>
<organism evidence="8 9">
    <name type="scientific">Takifugu bimaculatus</name>
    <dbReference type="NCBI Taxonomy" id="433685"/>
    <lineage>
        <taxon>Eukaryota</taxon>
        <taxon>Metazoa</taxon>
        <taxon>Chordata</taxon>
        <taxon>Craniata</taxon>
        <taxon>Vertebrata</taxon>
        <taxon>Euteleostomi</taxon>
        <taxon>Actinopterygii</taxon>
        <taxon>Neopterygii</taxon>
        <taxon>Teleostei</taxon>
        <taxon>Neoteleostei</taxon>
        <taxon>Acanthomorphata</taxon>
        <taxon>Eupercaria</taxon>
        <taxon>Tetraodontiformes</taxon>
        <taxon>Tetradontoidea</taxon>
        <taxon>Tetraodontidae</taxon>
        <taxon>Takifugu</taxon>
    </lineage>
</organism>
<evidence type="ECO:0000313" key="9">
    <source>
        <dbReference type="Proteomes" id="UP000516260"/>
    </source>
</evidence>
<dbReference type="EMBL" id="SWLE01000021">
    <property type="protein sequence ID" value="TNM85501.1"/>
    <property type="molecule type" value="Genomic_DNA"/>
</dbReference>
<dbReference type="InterPro" id="IPR037463">
    <property type="entry name" value="TMX2_thioredoxin_dom"/>
</dbReference>
<evidence type="ECO:0000256" key="6">
    <source>
        <dbReference type="SAM" id="MobiDB-lite"/>
    </source>
</evidence>
<comment type="subcellular location">
    <subcellularLocation>
        <location evidence="1">Mitochondrion membrane</location>
        <topology evidence="1">Single-pass type I membrane protein</topology>
    </subcellularLocation>
</comment>
<evidence type="ECO:0000259" key="7">
    <source>
        <dbReference type="PROSITE" id="PS51352"/>
    </source>
</evidence>
<gene>
    <name evidence="8" type="ORF">fugu_007772</name>
</gene>
<dbReference type="Gene3D" id="3.40.30.10">
    <property type="entry name" value="Glutaredoxin"/>
    <property type="match status" value="1"/>
</dbReference>
<dbReference type="PANTHER" id="PTHR15853">
    <property type="entry name" value="THIOREDOXIN-RELATED"/>
    <property type="match status" value="1"/>
</dbReference>
<dbReference type="InterPro" id="IPR036249">
    <property type="entry name" value="Thioredoxin-like_sf"/>
</dbReference>
<dbReference type="InterPro" id="IPR013766">
    <property type="entry name" value="Thioredoxin_domain"/>
</dbReference>
<evidence type="ECO:0000313" key="8">
    <source>
        <dbReference type="EMBL" id="TNM85501.1"/>
    </source>
</evidence>
<dbReference type="Pfam" id="PF00085">
    <property type="entry name" value="Thioredoxin"/>
    <property type="match status" value="1"/>
</dbReference>
<comment type="caution">
    <text evidence="8">The sequence shown here is derived from an EMBL/GenBank/DDBJ whole genome shotgun (WGS) entry which is preliminary data.</text>
</comment>
<feature type="compositionally biased region" description="Acidic residues" evidence="6">
    <location>
        <begin position="365"/>
        <end position="375"/>
    </location>
</feature>
<dbReference type="GO" id="GO:0007420">
    <property type="term" value="P:brain development"/>
    <property type="evidence" value="ECO:0007669"/>
    <property type="project" value="TreeGrafter"/>
</dbReference>
<evidence type="ECO:0000256" key="4">
    <source>
        <dbReference type="ARBA" id="ARBA00022989"/>
    </source>
</evidence>
<keyword evidence="2" id="KW-0812">Transmembrane</keyword>
<dbReference type="Proteomes" id="UP000516260">
    <property type="component" value="Chromosome 8"/>
</dbReference>
<evidence type="ECO:0000256" key="2">
    <source>
        <dbReference type="ARBA" id="ARBA00022692"/>
    </source>
</evidence>
<evidence type="ECO:0000256" key="3">
    <source>
        <dbReference type="ARBA" id="ARBA00022729"/>
    </source>
</evidence>
<dbReference type="GO" id="GO:0031966">
    <property type="term" value="C:mitochondrial membrane"/>
    <property type="evidence" value="ECO:0007669"/>
    <property type="project" value="UniProtKB-SubCell"/>
</dbReference>
<evidence type="ECO:0000256" key="1">
    <source>
        <dbReference type="ARBA" id="ARBA00004583"/>
    </source>
</evidence>
<keyword evidence="3" id="KW-0732">Signal</keyword>
<dbReference type="InterPro" id="IPR039101">
    <property type="entry name" value="TMX2"/>
</dbReference>
<accession>A0A4Z2AZN8</accession>
<reference evidence="8 9" key="1">
    <citation type="submission" date="2019-04" db="EMBL/GenBank/DDBJ databases">
        <title>The sequence and de novo assembly of Takifugu bimaculatus genome using PacBio and Hi-C technologies.</title>
        <authorList>
            <person name="Xu P."/>
            <person name="Liu B."/>
            <person name="Zhou Z."/>
        </authorList>
    </citation>
    <scope>NUCLEOTIDE SEQUENCE [LARGE SCALE GENOMIC DNA]</scope>
    <source>
        <strain evidence="8">TB-2018</strain>
        <tissue evidence="8">Muscle</tissue>
    </source>
</reference>
<dbReference type="CDD" id="cd02962">
    <property type="entry name" value="TMX2"/>
    <property type="match status" value="1"/>
</dbReference>
<name>A0A4Z2AZN8_9TELE</name>
<proteinExistence type="predicted"/>
<dbReference type="PROSITE" id="PS51352">
    <property type="entry name" value="THIOREDOXIN_2"/>
    <property type="match status" value="1"/>
</dbReference>
<protein>
    <recommendedName>
        <fullName evidence="7">Thioredoxin domain-containing protein</fullName>
    </recommendedName>
</protein>
<feature type="domain" description="Thioredoxin" evidence="7">
    <location>
        <begin position="195"/>
        <end position="350"/>
    </location>
</feature>
<dbReference type="GO" id="GO:0015036">
    <property type="term" value="F:disulfide oxidoreductase activity"/>
    <property type="evidence" value="ECO:0007669"/>
    <property type="project" value="TreeGrafter"/>
</dbReference>
<keyword evidence="5" id="KW-0472">Membrane</keyword>
<dbReference type="SUPFAM" id="SSF52833">
    <property type="entry name" value="Thioredoxin-like"/>
    <property type="match status" value="1"/>
</dbReference>